<evidence type="ECO:0000259" key="4">
    <source>
        <dbReference type="Pfam" id="PF23865"/>
    </source>
</evidence>
<accession>Q2HCT0</accession>
<dbReference type="InterPro" id="IPR002921">
    <property type="entry name" value="Fungal_lipase-type"/>
</dbReference>
<dbReference type="VEuPathDB" id="FungiDB:CHGG_01974"/>
<name>Q2HCT0_CHAGB</name>
<feature type="domain" description="Fungal lipase-type" evidence="2">
    <location>
        <begin position="628"/>
        <end position="722"/>
    </location>
</feature>
<dbReference type="eggNOG" id="ENOG502RX5M">
    <property type="taxonomic scope" value="Eukaryota"/>
</dbReference>
<reference evidence="6" key="1">
    <citation type="journal article" date="2015" name="Genome Announc.">
        <title>Draft genome sequence of the cellulolytic fungus Chaetomium globosum.</title>
        <authorList>
            <person name="Cuomo C.A."/>
            <person name="Untereiner W.A."/>
            <person name="Ma L.-J."/>
            <person name="Grabherr M."/>
            <person name="Birren B.W."/>
        </authorList>
    </citation>
    <scope>NUCLEOTIDE SEQUENCE [LARGE SCALE GENOMIC DNA]</scope>
    <source>
        <strain evidence="6">ATCC 6205 / CBS 148.51 / DSM 1962 / NBRC 6347 / NRRL 1970</strain>
    </source>
</reference>
<evidence type="ECO:0000256" key="1">
    <source>
        <dbReference type="SAM" id="SignalP"/>
    </source>
</evidence>
<dbReference type="Pfam" id="PF23865">
    <property type="entry name" value="DUF7223"/>
    <property type="match status" value="1"/>
</dbReference>
<keyword evidence="6" id="KW-1185">Reference proteome</keyword>
<dbReference type="InParanoid" id="Q2HCT0"/>
<protein>
    <submittedName>
        <fullName evidence="5">Uncharacterized protein</fullName>
    </submittedName>
</protein>
<dbReference type="ESTHER" id="chagb-q2hct0">
    <property type="family name" value="Lipase_3"/>
</dbReference>
<feature type="domain" description="DUF7029" evidence="3">
    <location>
        <begin position="98"/>
        <end position="206"/>
    </location>
</feature>
<dbReference type="Proteomes" id="UP000001056">
    <property type="component" value="Unassembled WGS sequence"/>
</dbReference>
<proteinExistence type="predicted"/>
<evidence type="ECO:0000313" key="5">
    <source>
        <dbReference type="EMBL" id="EAQ93739.1"/>
    </source>
</evidence>
<dbReference type="GeneID" id="4386411"/>
<dbReference type="HOGENOM" id="CLU_324388_0_0_1"/>
<dbReference type="RefSeq" id="XP_001221195.1">
    <property type="nucleotide sequence ID" value="XM_001221194.1"/>
</dbReference>
<dbReference type="Pfam" id="PF22974">
    <property type="entry name" value="DUF7029"/>
    <property type="match status" value="1"/>
</dbReference>
<dbReference type="InterPro" id="IPR055647">
    <property type="entry name" value="DUF7223"/>
</dbReference>
<feature type="chain" id="PRO_5004208781" evidence="1">
    <location>
        <begin position="26"/>
        <end position="890"/>
    </location>
</feature>
<gene>
    <name evidence="5" type="ORF">CHGG_01974</name>
</gene>
<dbReference type="Pfam" id="PF01764">
    <property type="entry name" value="Lipase_3"/>
    <property type="match status" value="1"/>
</dbReference>
<dbReference type="Gene3D" id="3.40.50.1820">
    <property type="entry name" value="alpha/beta hydrolase"/>
    <property type="match status" value="1"/>
</dbReference>
<organism evidence="5 6">
    <name type="scientific">Chaetomium globosum (strain ATCC 6205 / CBS 148.51 / DSM 1962 / NBRC 6347 / NRRL 1970)</name>
    <name type="common">Soil fungus</name>
    <dbReference type="NCBI Taxonomy" id="306901"/>
    <lineage>
        <taxon>Eukaryota</taxon>
        <taxon>Fungi</taxon>
        <taxon>Dikarya</taxon>
        <taxon>Ascomycota</taxon>
        <taxon>Pezizomycotina</taxon>
        <taxon>Sordariomycetes</taxon>
        <taxon>Sordariomycetidae</taxon>
        <taxon>Sordariales</taxon>
        <taxon>Chaetomiaceae</taxon>
        <taxon>Chaetomium</taxon>
    </lineage>
</organism>
<feature type="signal peptide" evidence="1">
    <location>
        <begin position="1"/>
        <end position="25"/>
    </location>
</feature>
<sequence>MVRFRTSVIHAFLAVTWDWCDTVTAGPVQSVGAKNFGRDTQSISSPSRPEPVMLQPLRIPRQGNSKRDRRTALELKGEETLYWGAEDGTVARLRIETPDETENLVNLELIDDMVRQVTCPPAGSESGTLKLQFLEEADFDDAQDIWQWVNQAADNRFLLLVGAGACGWNTERIPYNVTGLVYNDEVETAMLQVQRTTWKQAAHTFDLTVGHTAIPPTTTNNHNNHNTALSTTALSLNPAFTIPLTTNLTSPSALTIPIPNPAGAGTTPLTLSATCLACHTAGALTVQAHFAARWFELTAAAVEVSLPEELTATAVLALSLRGDVVAPVARSVPLVELAPGGVAIPGVVTLGPTVGVSLGVEVGGVRGAAGVMVGGMAKLDVGSLTIVVADGDGRTGVEGWGVQVRGEELKVDASVEARAAVFLRAAVGVEVSVFESGFAAELRADAPTLSATLKAVTCEYIPWCFLVGLGDTDSDSVELHRVRGVPEWLVNGDVKGCQDGHPWVELNAGQPPRQKISWHQQLCYHNYVVSDEGDDLLQFHLEKLGEEAAKYWHSSVPAEMGRPWSCKFLQAACRCASLVYDYPSQPTFSSGLELQPIMQRTPSVTGTVKATSMWKTVSDHQKMTLFASVRGTASTVDHVVNSNGEPRDVGSLFKFEGIAGTKAHTGFLACAKTLIPTLKVAIEQHVTSDKRVAEVVFTGHSAGGAVASLVFLHFVSNPPAEHNCKRLPQVNVVLALVNEYDLVTRADKPYLNSLVDLYRSRYGLPPLHTPALTSLAAHAGAAGVKGMWPLPPPQFQLLGDIIVLKSCVGPAGDDESDATKFVHHSLQPVRLTADEFGRLLFCDVAVHRRVVYLERMDMLARVDDTAGPAEGKDVLVREVEELAAARLKVH</sequence>
<keyword evidence="1" id="KW-0732">Signal</keyword>
<feature type="domain" description="DUF7223" evidence="4">
    <location>
        <begin position="267"/>
        <end position="456"/>
    </location>
</feature>
<dbReference type="SUPFAM" id="SSF53474">
    <property type="entry name" value="alpha/beta-Hydrolases"/>
    <property type="match status" value="1"/>
</dbReference>
<dbReference type="GO" id="GO:0006629">
    <property type="term" value="P:lipid metabolic process"/>
    <property type="evidence" value="ECO:0007669"/>
    <property type="project" value="InterPro"/>
</dbReference>
<evidence type="ECO:0000259" key="2">
    <source>
        <dbReference type="Pfam" id="PF01764"/>
    </source>
</evidence>
<dbReference type="OrthoDB" id="160645at2759"/>
<dbReference type="AlphaFoldDB" id="Q2HCT0"/>
<dbReference type="EMBL" id="CH408029">
    <property type="protein sequence ID" value="EAQ93739.1"/>
    <property type="molecule type" value="Genomic_DNA"/>
</dbReference>
<evidence type="ECO:0000313" key="6">
    <source>
        <dbReference type="Proteomes" id="UP000001056"/>
    </source>
</evidence>
<dbReference type="InterPro" id="IPR054293">
    <property type="entry name" value="DUF7029"/>
</dbReference>
<dbReference type="InterPro" id="IPR029058">
    <property type="entry name" value="AB_hydrolase_fold"/>
</dbReference>
<evidence type="ECO:0000259" key="3">
    <source>
        <dbReference type="Pfam" id="PF22974"/>
    </source>
</evidence>